<evidence type="ECO:0000313" key="2">
    <source>
        <dbReference type="EMBL" id="OTG16498.1"/>
    </source>
</evidence>
<dbReference type="AlphaFoldDB" id="A0A251TZC0"/>
<keyword evidence="3" id="KW-1185">Reference proteome</keyword>
<dbReference type="EMBL" id="CM007898">
    <property type="protein sequence ID" value="OTG16498.1"/>
    <property type="molecule type" value="Genomic_DNA"/>
</dbReference>
<sequence length="94" mass="11387">MLWHAGAFIQGYQESYTVFFIRYLRFFLNHHVYCLFRRSYYYNLDLTILITCSNFRGILLLESTSLLRFRRAIDSLQKYLVVLLGHKYDWSISS</sequence>
<accession>A0A251TZC0</accession>
<protein>
    <submittedName>
        <fullName evidence="2">Uncharacterized protein</fullName>
    </submittedName>
</protein>
<reference evidence="2" key="2">
    <citation type="submission" date="2017-02" db="EMBL/GenBank/DDBJ databases">
        <title>Sunflower complete genome.</title>
        <authorList>
            <person name="Langlade N."/>
            <person name="Munos S."/>
        </authorList>
    </citation>
    <scope>NUCLEOTIDE SEQUENCE [LARGE SCALE GENOMIC DNA]</scope>
    <source>
        <tissue evidence="2">Leaves</tissue>
    </source>
</reference>
<organism evidence="2 3">
    <name type="scientific">Helianthus annuus</name>
    <name type="common">Common sunflower</name>
    <dbReference type="NCBI Taxonomy" id="4232"/>
    <lineage>
        <taxon>Eukaryota</taxon>
        <taxon>Viridiplantae</taxon>
        <taxon>Streptophyta</taxon>
        <taxon>Embryophyta</taxon>
        <taxon>Tracheophyta</taxon>
        <taxon>Spermatophyta</taxon>
        <taxon>Magnoliopsida</taxon>
        <taxon>eudicotyledons</taxon>
        <taxon>Gunneridae</taxon>
        <taxon>Pentapetalae</taxon>
        <taxon>asterids</taxon>
        <taxon>campanulids</taxon>
        <taxon>Asterales</taxon>
        <taxon>Asteraceae</taxon>
        <taxon>Asteroideae</taxon>
        <taxon>Heliantheae alliance</taxon>
        <taxon>Heliantheae</taxon>
        <taxon>Helianthus</taxon>
    </lineage>
</organism>
<dbReference type="Gramene" id="mRNA:HanXRQr2_Chr09g0397411">
    <property type="protein sequence ID" value="mRNA:HanXRQr2_Chr09g0397411"/>
    <property type="gene ID" value="HanXRQr2_Chr09g0397411"/>
</dbReference>
<dbReference type="EMBL" id="MNCJ02000324">
    <property type="protein sequence ID" value="KAF5791668.1"/>
    <property type="molecule type" value="Genomic_DNA"/>
</dbReference>
<proteinExistence type="predicted"/>
<gene>
    <name evidence="2" type="ORF">HannXRQ_Chr09g0272041</name>
    <name evidence="1" type="ORF">HanXRQr2_Chr09g0397411</name>
</gene>
<dbReference type="Proteomes" id="UP000215914">
    <property type="component" value="Chromosome 9"/>
</dbReference>
<evidence type="ECO:0000313" key="1">
    <source>
        <dbReference type="EMBL" id="KAF5791668.1"/>
    </source>
</evidence>
<name>A0A251TZC0_HELAN</name>
<reference evidence="1 3" key="1">
    <citation type="journal article" date="2017" name="Nature">
        <title>The sunflower genome provides insights into oil metabolism, flowering and Asterid evolution.</title>
        <authorList>
            <person name="Badouin H."/>
            <person name="Gouzy J."/>
            <person name="Grassa C.J."/>
            <person name="Murat F."/>
            <person name="Staton S.E."/>
            <person name="Cottret L."/>
            <person name="Lelandais-Briere C."/>
            <person name="Owens G.L."/>
            <person name="Carrere S."/>
            <person name="Mayjonade B."/>
            <person name="Legrand L."/>
            <person name="Gill N."/>
            <person name="Kane N.C."/>
            <person name="Bowers J.E."/>
            <person name="Hubner S."/>
            <person name="Bellec A."/>
            <person name="Berard A."/>
            <person name="Berges H."/>
            <person name="Blanchet N."/>
            <person name="Boniface M.C."/>
            <person name="Brunel D."/>
            <person name="Catrice O."/>
            <person name="Chaidir N."/>
            <person name="Claudel C."/>
            <person name="Donnadieu C."/>
            <person name="Faraut T."/>
            <person name="Fievet G."/>
            <person name="Helmstetter N."/>
            <person name="King M."/>
            <person name="Knapp S.J."/>
            <person name="Lai Z."/>
            <person name="Le Paslier M.C."/>
            <person name="Lippi Y."/>
            <person name="Lorenzon L."/>
            <person name="Mandel J.R."/>
            <person name="Marage G."/>
            <person name="Marchand G."/>
            <person name="Marquand E."/>
            <person name="Bret-Mestries E."/>
            <person name="Morien E."/>
            <person name="Nambeesan S."/>
            <person name="Nguyen T."/>
            <person name="Pegot-Espagnet P."/>
            <person name="Pouilly N."/>
            <person name="Raftis F."/>
            <person name="Sallet E."/>
            <person name="Schiex T."/>
            <person name="Thomas J."/>
            <person name="Vandecasteele C."/>
            <person name="Vares D."/>
            <person name="Vear F."/>
            <person name="Vautrin S."/>
            <person name="Crespi M."/>
            <person name="Mangin B."/>
            <person name="Burke J.M."/>
            <person name="Salse J."/>
            <person name="Munos S."/>
            <person name="Vincourt P."/>
            <person name="Rieseberg L.H."/>
            <person name="Langlade N.B."/>
        </authorList>
    </citation>
    <scope>NUCLEOTIDE SEQUENCE [LARGE SCALE GENOMIC DNA]</scope>
    <source>
        <strain evidence="3">cv. SF193</strain>
        <tissue evidence="1">Leaves</tissue>
    </source>
</reference>
<reference evidence="1" key="3">
    <citation type="submission" date="2020-06" db="EMBL/GenBank/DDBJ databases">
        <title>Helianthus annuus Genome sequencing and assembly Release 2.</title>
        <authorList>
            <person name="Gouzy J."/>
            <person name="Langlade N."/>
            <person name="Munos S."/>
        </authorList>
    </citation>
    <scope>NUCLEOTIDE SEQUENCE</scope>
    <source>
        <tissue evidence="1">Leaves</tissue>
    </source>
</reference>
<dbReference type="InParanoid" id="A0A251TZC0"/>
<evidence type="ECO:0000313" key="3">
    <source>
        <dbReference type="Proteomes" id="UP000215914"/>
    </source>
</evidence>